<evidence type="ECO:0000313" key="2">
    <source>
        <dbReference type="Proteomes" id="UP000572680"/>
    </source>
</evidence>
<sequence>MTTPPNLPHDGPGPGARVPYWCDPHPADTDLLPRDGRRHLGVLEQVVRRQWDPTTTRPTPEVIAAIDRLAALPGPIATQIAQALTGGLWVGHGSVPGLDHLAHLAGQPVGPGAAVTWDAIPGVTVWQSRTVAVGTGAHVSASLVDHEIGHVMERLRGAAQTPEWDTIMFRCRPLLRVERWQDPHEWWAEAWAMVITRQFGWLHRTLSEHEPVTAIVVSYYVRHYGLEV</sequence>
<comment type="caution">
    <text evidence="1">The sequence shown here is derived from an EMBL/GenBank/DDBJ whole genome shotgun (WGS) entry which is preliminary data.</text>
</comment>
<keyword evidence="2" id="KW-1185">Reference proteome</keyword>
<organism evidence="1 2">
    <name type="scientific">Actinomadura namibiensis</name>
    <dbReference type="NCBI Taxonomy" id="182080"/>
    <lineage>
        <taxon>Bacteria</taxon>
        <taxon>Bacillati</taxon>
        <taxon>Actinomycetota</taxon>
        <taxon>Actinomycetes</taxon>
        <taxon>Streptosporangiales</taxon>
        <taxon>Thermomonosporaceae</taxon>
        <taxon>Actinomadura</taxon>
    </lineage>
</organism>
<proteinExistence type="predicted"/>
<dbReference type="RefSeq" id="WP_182849284.1">
    <property type="nucleotide sequence ID" value="NZ_BAAALP010000081.1"/>
</dbReference>
<gene>
    <name evidence="1" type="ORF">HNR61_009158</name>
</gene>
<accession>A0A7W3M0C0</accession>
<dbReference type="Proteomes" id="UP000572680">
    <property type="component" value="Unassembled WGS sequence"/>
</dbReference>
<dbReference type="AlphaFoldDB" id="A0A7W3M0C0"/>
<dbReference type="EMBL" id="JACJIA010000024">
    <property type="protein sequence ID" value="MBA8957465.1"/>
    <property type="molecule type" value="Genomic_DNA"/>
</dbReference>
<name>A0A7W3M0C0_ACTNM</name>
<reference evidence="1 2" key="1">
    <citation type="submission" date="2020-08" db="EMBL/GenBank/DDBJ databases">
        <title>Genomic Encyclopedia of Type Strains, Phase IV (KMG-IV): sequencing the most valuable type-strain genomes for metagenomic binning, comparative biology and taxonomic classification.</title>
        <authorList>
            <person name="Goeker M."/>
        </authorList>
    </citation>
    <scope>NUCLEOTIDE SEQUENCE [LARGE SCALE GENOMIC DNA]</scope>
    <source>
        <strain evidence="1 2">DSM 44197</strain>
    </source>
</reference>
<evidence type="ECO:0000313" key="1">
    <source>
        <dbReference type="EMBL" id="MBA8957465.1"/>
    </source>
</evidence>
<protein>
    <submittedName>
        <fullName evidence="1">Uncharacterized protein</fullName>
    </submittedName>
</protein>